<dbReference type="Gene3D" id="2.60.40.10">
    <property type="entry name" value="Immunoglobulins"/>
    <property type="match status" value="1"/>
</dbReference>
<evidence type="ECO:0000256" key="2">
    <source>
        <dbReference type="SAM" id="Phobius"/>
    </source>
</evidence>
<feature type="region of interest" description="Disordered" evidence="1">
    <location>
        <begin position="39"/>
        <end position="82"/>
    </location>
</feature>
<protein>
    <recommendedName>
        <fullName evidence="3">Ig-like domain-containing protein</fullName>
    </recommendedName>
</protein>
<dbReference type="PANTHER" id="PTHR23267">
    <property type="entry name" value="IMMUNOGLOBULIN LIGHT CHAIN"/>
    <property type="match status" value="1"/>
</dbReference>
<evidence type="ECO:0000313" key="5">
    <source>
        <dbReference type="Proteomes" id="UP001176940"/>
    </source>
</evidence>
<keyword evidence="2" id="KW-0812">Transmembrane</keyword>
<dbReference type="EMBL" id="CAUEEQ010060428">
    <property type="protein sequence ID" value="CAJ0964376.1"/>
    <property type="molecule type" value="Genomic_DNA"/>
</dbReference>
<proteinExistence type="predicted"/>
<keyword evidence="5" id="KW-1185">Reference proteome</keyword>
<dbReference type="InterPro" id="IPR007110">
    <property type="entry name" value="Ig-like_dom"/>
</dbReference>
<dbReference type="SUPFAM" id="SSF48726">
    <property type="entry name" value="Immunoglobulin"/>
    <property type="match status" value="1"/>
</dbReference>
<dbReference type="InterPro" id="IPR050150">
    <property type="entry name" value="IgV_Light_Chain"/>
</dbReference>
<dbReference type="SMART" id="SM00406">
    <property type="entry name" value="IGv"/>
    <property type="match status" value="1"/>
</dbReference>
<accession>A0ABN9MDM0</accession>
<evidence type="ECO:0000313" key="4">
    <source>
        <dbReference type="EMBL" id="CAJ0964376.1"/>
    </source>
</evidence>
<keyword evidence="2" id="KW-0472">Membrane</keyword>
<evidence type="ECO:0000256" key="1">
    <source>
        <dbReference type="SAM" id="MobiDB-lite"/>
    </source>
</evidence>
<feature type="transmembrane region" description="Helical" evidence="2">
    <location>
        <begin position="114"/>
        <end position="132"/>
    </location>
</feature>
<reference evidence="4" key="1">
    <citation type="submission" date="2023-07" db="EMBL/GenBank/DDBJ databases">
        <authorList>
            <person name="Stuckert A."/>
        </authorList>
    </citation>
    <scope>NUCLEOTIDE SEQUENCE</scope>
</reference>
<organism evidence="4 5">
    <name type="scientific">Ranitomeya imitator</name>
    <name type="common">mimic poison frog</name>
    <dbReference type="NCBI Taxonomy" id="111125"/>
    <lineage>
        <taxon>Eukaryota</taxon>
        <taxon>Metazoa</taxon>
        <taxon>Chordata</taxon>
        <taxon>Craniata</taxon>
        <taxon>Vertebrata</taxon>
        <taxon>Euteleostomi</taxon>
        <taxon>Amphibia</taxon>
        <taxon>Batrachia</taxon>
        <taxon>Anura</taxon>
        <taxon>Neobatrachia</taxon>
        <taxon>Hyloidea</taxon>
        <taxon>Dendrobatidae</taxon>
        <taxon>Dendrobatinae</taxon>
        <taxon>Ranitomeya</taxon>
    </lineage>
</organism>
<evidence type="ECO:0000259" key="3">
    <source>
        <dbReference type="PROSITE" id="PS50835"/>
    </source>
</evidence>
<dbReference type="Pfam" id="PF07686">
    <property type="entry name" value="V-set"/>
    <property type="match status" value="1"/>
</dbReference>
<dbReference type="SMART" id="SM00409">
    <property type="entry name" value="IG"/>
    <property type="match status" value="1"/>
</dbReference>
<dbReference type="Proteomes" id="UP001176940">
    <property type="component" value="Unassembled WGS sequence"/>
</dbReference>
<feature type="domain" description="Ig-like" evidence="3">
    <location>
        <begin position="135"/>
        <end position="232"/>
    </location>
</feature>
<dbReference type="InterPro" id="IPR013106">
    <property type="entry name" value="Ig_V-set"/>
</dbReference>
<name>A0ABN9MDM0_9NEOB</name>
<dbReference type="InterPro" id="IPR003599">
    <property type="entry name" value="Ig_sub"/>
</dbReference>
<sequence length="266" mass="29031">MRSTIFAQKSRFIPIPWAKHTVRARDKIALRTRERWRTPTPIPENIADSGEGWGGGKKKKHRPIGPKTGHLHSPPNSGGGISLTNRSHSGLHTAHIYDGQFGTVQSYLLISSQFSFIMHWAVLFLLTVYISYSSAQFTVIQDGPISVSPGGSVRLTCSLSTGNVGGGNYPTWIYQILGSVPKLVIGSSGTTNQNYRPSWTSDRFTGSITGGSAVLSISKLEIGDTGDYYCAVWSGTQCTVVQNNAKLRHLYFLCLKDIVALGPLLY</sequence>
<comment type="caution">
    <text evidence="4">The sequence shown here is derived from an EMBL/GenBank/DDBJ whole genome shotgun (WGS) entry which is preliminary data.</text>
</comment>
<gene>
    <name evidence="4" type="ORF">RIMI_LOCUS19152901</name>
</gene>
<keyword evidence="2" id="KW-1133">Transmembrane helix</keyword>
<dbReference type="InterPro" id="IPR013783">
    <property type="entry name" value="Ig-like_fold"/>
</dbReference>
<dbReference type="InterPro" id="IPR036179">
    <property type="entry name" value="Ig-like_dom_sf"/>
</dbReference>
<dbReference type="PROSITE" id="PS50835">
    <property type="entry name" value="IG_LIKE"/>
    <property type="match status" value="1"/>
</dbReference>